<dbReference type="InterPro" id="IPR043128">
    <property type="entry name" value="Rev_trsase/Diguanyl_cyclase"/>
</dbReference>
<evidence type="ECO:0000313" key="13">
    <source>
        <dbReference type="EMBL" id="CAF2148199.1"/>
    </source>
</evidence>
<dbReference type="Pfam" id="PF17917">
    <property type="entry name" value="RT_RNaseH"/>
    <property type="match status" value="1"/>
</dbReference>
<dbReference type="GO" id="GO:0003964">
    <property type="term" value="F:RNA-directed DNA polymerase activity"/>
    <property type="evidence" value="ECO:0007669"/>
    <property type="project" value="UniProtKB-KW"/>
</dbReference>
<dbReference type="CDD" id="cd22744">
    <property type="entry name" value="OTU"/>
    <property type="match status" value="1"/>
</dbReference>
<dbReference type="InterPro" id="IPR036875">
    <property type="entry name" value="Znf_CCHC_sf"/>
</dbReference>
<dbReference type="Pfam" id="PF00078">
    <property type="entry name" value="RVT_1"/>
    <property type="match status" value="1"/>
</dbReference>
<evidence type="ECO:0000256" key="9">
    <source>
        <dbReference type="SAM" id="MobiDB-lite"/>
    </source>
</evidence>
<accession>A0A816XP12</accession>
<keyword evidence="7" id="KW-0695">RNA-directed DNA polymerase</keyword>
<proteinExistence type="predicted"/>
<evidence type="ECO:0000256" key="2">
    <source>
        <dbReference type="ARBA" id="ARBA00022679"/>
    </source>
</evidence>
<dbReference type="InterPro" id="IPR001584">
    <property type="entry name" value="Integrase_cat-core"/>
</dbReference>
<keyword evidence="8" id="KW-0863">Zinc-finger</keyword>
<dbReference type="GO" id="GO:0004519">
    <property type="term" value="F:endonuclease activity"/>
    <property type="evidence" value="ECO:0007669"/>
    <property type="project" value="UniProtKB-KW"/>
</dbReference>
<dbReference type="SUPFAM" id="SSF56672">
    <property type="entry name" value="DNA/RNA polymerases"/>
    <property type="match status" value="1"/>
</dbReference>
<dbReference type="Pfam" id="PF00665">
    <property type="entry name" value="rve"/>
    <property type="match status" value="1"/>
</dbReference>
<dbReference type="InterPro" id="IPR050951">
    <property type="entry name" value="Retrovirus_Pol_polyprotein"/>
</dbReference>
<evidence type="ECO:0000256" key="8">
    <source>
        <dbReference type="PROSITE-ProRule" id="PRU00047"/>
    </source>
</evidence>
<dbReference type="CDD" id="cd01647">
    <property type="entry name" value="RT_LTR"/>
    <property type="match status" value="1"/>
</dbReference>
<dbReference type="InterPro" id="IPR036397">
    <property type="entry name" value="RNaseH_sf"/>
</dbReference>
<dbReference type="GO" id="GO:0003676">
    <property type="term" value="F:nucleic acid binding"/>
    <property type="evidence" value="ECO:0007669"/>
    <property type="project" value="InterPro"/>
</dbReference>
<dbReference type="Gene3D" id="3.30.420.10">
    <property type="entry name" value="Ribonuclease H-like superfamily/Ribonuclease H"/>
    <property type="match status" value="1"/>
</dbReference>
<evidence type="ECO:0000256" key="3">
    <source>
        <dbReference type="ARBA" id="ARBA00022695"/>
    </source>
</evidence>
<evidence type="ECO:0000256" key="5">
    <source>
        <dbReference type="ARBA" id="ARBA00022759"/>
    </source>
</evidence>
<evidence type="ECO:0000313" key="14">
    <source>
        <dbReference type="Proteomes" id="UP000663887"/>
    </source>
</evidence>
<dbReference type="CDD" id="cd09274">
    <property type="entry name" value="RNase_HI_RT_Ty3"/>
    <property type="match status" value="1"/>
</dbReference>
<dbReference type="Gene3D" id="3.10.10.10">
    <property type="entry name" value="HIV Type 1 Reverse Transcriptase, subunit A, domain 1"/>
    <property type="match status" value="1"/>
</dbReference>
<keyword evidence="8" id="KW-0479">Metal-binding</keyword>
<comment type="caution">
    <text evidence="13">The sequence shown here is derived from an EMBL/GenBank/DDBJ whole genome shotgun (WGS) entry which is preliminary data.</text>
</comment>
<dbReference type="GO" id="GO:0016787">
    <property type="term" value="F:hydrolase activity"/>
    <property type="evidence" value="ECO:0007669"/>
    <property type="project" value="UniProtKB-KW"/>
</dbReference>
<keyword evidence="2" id="KW-0808">Transferase</keyword>
<dbReference type="Proteomes" id="UP000663887">
    <property type="component" value="Unassembled WGS sequence"/>
</dbReference>
<feature type="non-terminal residue" evidence="13">
    <location>
        <position position="1833"/>
    </location>
</feature>
<dbReference type="PANTHER" id="PTHR37984:SF5">
    <property type="entry name" value="PROTEIN NYNRIN-LIKE"/>
    <property type="match status" value="1"/>
</dbReference>
<dbReference type="InterPro" id="IPR012337">
    <property type="entry name" value="RNaseH-like_sf"/>
</dbReference>
<keyword evidence="4" id="KW-0540">Nuclease</keyword>
<dbReference type="GO" id="GO:0015074">
    <property type="term" value="P:DNA integration"/>
    <property type="evidence" value="ECO:0007669"/>
    <property type="project" value="InterPro"/>
</dbReference>
<dbReference type="Gene3D" id="3.30.70.270">
    <property type="match status" value="2"/>
</dbReference>
<dbReference type="SUPFAM" id="SSF53098">
    <property type="entry name" value="Ribonuclease H-like"/>
    <property type="match status" value="1"/>
</dbReference>
<dbReference type="GO" id="GO:0008270">
    <property type="term" value="F:zinc ion binding"/>
    <property type="evidence" value="ECO:0007669"/>
    <property type="project" value="UniProtKB-KW"/>
</dbReference>
<evidence type="ECO:0000259" key="11">
    <source>
        <dbReference type="PROSITE" id="PS50878"/>
    </source>
</evidence>
<evidence type="ECO:0000259" key="12">
    <source>
        <dbReference type="PROSITE" id="PS50994"/>
    </source>
</evidence>
<evidence type="ECO:0000256" key="7">
    <source>
        <dbReference type="ARBA" id="ARBA00022918"/>
    </source>
</evidence>
<gene>
    <name evidence="13" type="ORF">XDN619_LOCUS28141</name>
</gene>
<dbReference type="Gene3D" id="2.40.70.10">
    <property type="entry name" value="Acid Proteases"/>
    <property type="match status" value="1"/>
</dbReference>
<evidence type="ECO:0000259" key="10">
    <source>
        <dbReference type="PROSITE" id="PS50158"/>
    </source>
</evidence>
<feature type="non-terminal residue" evidence="13">
    <location>
        <position position="1"/>
    </location>
</feature>
<sequence>FLEGAVKEAYIGLKGGNLAWDLLKDTLIKQFADNVQRTKNFKIQFNALKKEESESLLAFSIRVTHICECAHPHYGRDELADMTKSKFLEKLPYEVAEKMAIIMVDTDLAAYEYSKLVTLAERFEMLCAKMVIVEAAARVEIKASEPTTTSDVQSVVSLRPNGGALPKVVCTHCSKSGHTHDKCWTLHANLKPVRNTSANNNNNNYQNRNSSYRGNGNNNRGAQSNNNNQNNNGRKCYSCGNYGHFANACPNRQQQYVNIPPQYTNVTNQNRPQNAAVFNTNRECNICHAQGQSFHVWQQCPMNHNANLITKAEINVTGIGGSAKVHGKINLELNIGKNIKVSHPFVIVDELANELLIGADFIRKNKFIIDISNNKLLKNSNNVEVKTNFQVNATNNVIKPKAVLINKNDSSQTVNTSKLNSEIRLTETFNLKPHHSTVVQCNLNDNFKNTVNVFSVGIFPDNVTIKDNLMIQSSVVNSNVDRILMPIINCSDEVIQLKQGTIVAYAQKLVKRCNGELAEAGFEWVKKEVNTNQYKKSESFMEMFRMSEANLTKEENKKIEILLNKYAKCISLNDNDVGKTSTIKHNIELVRDVAIKQPIRRVNGELAERIEKTLEQDHKDGIIRPSNSPWSSCIVPIVKKCGGLRLAVDYRILNSLTVKDSFPLPNLNDAVYNLHGSKYFSTLDLTRGYYNVPMDEQSIPLTAFSTSRSHWEFVRMPFGLCNAGATFQRLMNMVLRGFSWSECICYIDDALILGSTFDEHFKNLSNVLECLSQHGLKIKPAKCFLFRKEVKFLGYEVSQKGIMPDKKNIEGITNFPIPKTVKQVRSFLGIVNFYRLHIPNCATIQKPLSELTGKAKTLVWNSKAESAFNHLKKLLTSPQLLAYPDYKSSEPLEIHVDSSLTGAGAILSQKQCGIVRPIAFISTSWGISEQDYASTARELAGLRWAVKKLAPFLRGRKFIVHTDNQPLVYLSNTKCISSRLARTLEDLSDFDFEVKWIPGQSNIVADALSRMHESILDSSRAKETLNVLGESLKEIKMEGGGDSLIHCLSYFLTGNISDSLKLRQQIVSELIAHPKLYGLDLNKSGKFELKIMSQEGINLIPQAIMAFSNLYNCKVIVFEKRRYPINFGEDNLPNLCYLNSYNSLHYNLLIKDNVKIVNNNIEDKTLRINNISKNLNLISPSPLILSEGRVESEVNLKNNETVNLCNKNLNKSEINFKNNCNILADMENTARIEKFENNNKILASMESDALEILVINSPKLNFNKWSKQEIIVMQRANAQLKLLKSFITNYPPSDARVIKCKHTPNLELFLPNINLIQIFEGILVREVDIGLDTHRYLAIVPLDKYIQGAIDIHLSRSHCGQHVLQNLLRETVWNPHDWRVIKDVCHTCQMCQRFKAPCNVAHPGYKKIISTCPFDLLSIDLVNLPLTQDNFRCCLVAVDHYTKYMYTVPLKNKTADNVVQALEKVVFQRCLQLPSRILSDNGPEFDNTLYRHLLVKYNIQPIYASPNHPESNGGVERANQTLIKLLALYQGDQANWVNILPEIVRTYNSNPHSTTKRAPVSFFIERANSLRHSYDNLLTAAWREPSHKFAPFMLNQLVGKKIFHSGHLTSNKLAPKFEGPYRIRSINAHERSYEISLMVNELTPSWGKVHRVHHSHLRPWISRPNYLAAFDLGGEVFPPAAQLNKTNKNINTFGNGVISNTYANNFNRNNFIGFVPSVIPKLPIGGAPSFSLAPPSSSVAPPIISAVLPNVPAKIIRGGVPLTPRPPLVNNNNIGSSTPVNINFVPEPLNMTPVLNIGENIDNIVMPRENLTPIVNIDNRIEELNNSLSGLEE</sequence>
<feature type="domain" description="Integrase catalytic" evidence="12">
    <location>
        <begin position="1409"/>
        <end position="1567"/>
    </location>
</feature>
<dbReference type="EMBL" id="CAJNRG010013427">
    <property type="protein sequence ID" value="CAF2148199.1"/>
    <property type="molecule type" value="Genomic_DNA"/>
</dbReference>
<dbReference type="PANTHER" id="PTHR37984">
    <property type="entry name" value="PROTEIN CBG26694"/>
    <property type="match status" value="1"/>
</dbReference>
<dbReference type="InterPro" id="IPR001878">
    <property type="entry name" value="Znf_CCHC"/>
</dbReference>
<keyword evidence="3" id="KW-0548">Nucleotidyltransferase</keyword>
<dbReference type="InterPro" id="IPR043502">
    <property type="entry name" value="DNA/RNA_pol_sf"/>
</dbReference>
<feature type="domain" description="Reverse transcriptase" evidence="11">
    <location>
        <begin position="618"/>
        <end position="797"/>
    </location>
</feature>
<dbReference type="PROSITE" id="PS50878">
    <property type="entry name" value="RT_POL"/>
    <property type="match status" value="1"/>
</dbReference>
<organism evidence="13 14">
    <name type="scientific">Rotaria magnacalcarata</name>
    <dbReference type="NCBI Taxonomy" id="392030"/>
    <lineage>
        <taxon>Eukaryota</taxon>
        <taxon>Metazoa</taxon>
        <taxon>Spiralia</taxon>
        <taxon>Gnathifera</taxon>
        <taxon>Rotifera</taxon>
        <taxon>Eurotatoria</taxon>
        <taxon>Bdelloidea</taxon>
        <taxon>Philodinida</taxon>
        <taxon>Philodinidae</taxon>
        <taxon>Rotaria</taxon>
    </lineage>
</organism>
<keyword evidence="5" id="KW-0255">Endonuclease</keyword>
<reference evidence="13" key="1">
    <citation type="submission" date="2021-02" db="EMBL/GenBank/DDBJ databases">
        <authorList>
            <person name="Nowell W R."/>
        </authorList>
    </citation>
    <scope>NUCLEOTIDE SEQUENCE</scope>
</reference>
<protein>
    <recommendedName>
        <fullName evidence="1">RNA-directed DNA polymerase</fullName>
        <ecNumber evidence="1">2.7.7.49</ecNumber>
    </recommendedName>
</protein>
<dbReference type="InterPro" id="IPR000477">
    <property type="entry name" value="RT_dom"/>
</dbReference>
<keyword evidence="8" id="KW-0862">Zinc</keyword>
<dbReference type="PROSITE" id="PS50994">
    <property type="entry name" value="INTEGRASE"/>
    <property type="match status" value="1"/>
</dbReference>
<feature type="region of interest" description="Disordered" evidence="9">
    <location>
        <begin position="194"/>
        <end position="230"/>
    </location>
</feature>
<dbReference type="SUPFAM" id="SSF57756">
    <property type="entry name" value="Retrovirus zinc finger-like domains"/>
    <property type="match status" value="1"/>
</dbReference>
<evidence type="ECO:0000256" key="1">
    <source>
        <dbReference type="ARBA" id="ARBA00012493"/>
    </source>
</evidence>
<dbReference type="InterPro" id="IPR041373">
    <property type="entry name" value="RT_RNaseH"/>
</dbReference>
<feature type="domain" description="CCHC-type" evidence="10">
    <location>
        <begin position="234"/>
        <end position="251"/>
    </location>
</feature>
<name>A0A816XP12_9BILA</name>
<dbReference type="Gene3D" id="3.90.70.80">
    <property type="match status" value="1"/>
</dbReference>
<evidence type="ECO:0000256" key="6">
    <source>
        <dbReference type="ARBA" id="ARBA00022801"/>
    </source>
</evidence>
<keyword evidence="6" id="KW-0378">Hydrolase</keyword>
<dbReference type="Gene3D" id="3.10.20.370">
    <property type="match status" value="1"/>
</dbReference>
<dbReference type="InterPro" id="IPR021109">
    <property type="entry name" value="Peptidase_aspartic_dom_sf"/>
</dbReference>
<dbReference type="Pfam" id="PF00098">
    <property type="entry name" value="zf-CCHC"/>
    <property type="match status" value="1"/>
</dbReference>
<dbReference type="SMART" id="SM00343">
    <property type="entry name" value="ZnF_C2HC"/>
    <property type="match status" value="2"/>
</dbReference>
<dbReference type="PROSITE" id="PS50158">
    <property type="entry name" value="ZF_CCHC"/>
    <property type="match status" value="1"/>
</dbReference>
<dbReference type="EC" id="2.7.7.49" evidence="1"/>
<dbReference type="Gene3D" id="4.10.60.10">
    <property type="entry name" value="Zinc finger, CCHC-type"/>
    <property type="match status" value="1"/>
</dbReference>
<evidence type="ECO:0000256" key="4">
    <source>
        <dbReference type="ARBA" id="ARBA00022722"/>
    </source>
</evidence>
<dbReference type="FunFam" id="3.30.70.270:FF:000023">
    <property type="entry name" value="Pol"/>
    <property type="match status" value="1"/>
</dbReference>